<evidence type="ECO:0000313" key="2">
    <source>
        <dbReference type="EMBL" id="SMX23852.1"/>
    </source>
</evidence>
<feature type="transmembrane region" description="Helical" evidence="1">
    <location>
        <begin position="12"/>
        <end position="36"/>
    </location>
</feature>
<feature type="transmembrane region" description="Helical" evidence="1">
    <location>
        <begin position="77"/>
        <end position="101"/>
    </location>
</feature>
<keyword evidence="1" id="KW-0472">Membrane</keyword>
<keyword evidence="1" id="KW-0812">Transmembrane</keyword>
<dbReference type="RefSeq" id="WP_141138268.1">
    <property type="nucleotide sequence ID" value="NZ_FXXQ01000006.1"/>
</dbReference>
<name>A0A238J0T0_9RHOB</name>
<feature type="transmembrane region" description="Helical" evidence="1">
    <location>
        <begin position="113"/>
        <end position="142"/>
    </location>
</feature>
<evidence type="ECO:0000256" key="1">
    <source>
        <dbReference type="SAM" id="Phobius"/>
    </source>
</evidence>
<organism evidence="2 3">
    <name type="scientific">Boseongicola aestuarii</name>
    <dbReference type="NCBI Taxonomy" id="1470561"/>
    <lineage>
        <taxon>Bacteria</taxon>
        <taxon>Pseudomonadati</taxon>
        <taxon>Pseudomonadota</taxon>
        <taxon>Alphaproteobacteria</taxon>
        <taxon>Rhodobacterales</taxon>
        <taxon>Paracoccaceae</taxon>
        <taxon>Boseongicola</taxon>
    </lineage>
</organism>
<keyword evidence="1" id="KW-1133">Transmembrane helix</keyword>
<dbReference type="EMBL" id="FXXQ01000006">
    <property type="protein sequence ID" value="SMX23852.1"/>
    <property type="molecule type" value="Genomic_DNA"/>
</dbReference>
<proteinExistence type="predicted"/>
<dbReference type="Proteomes" id="UP000201838">
    <property type="component" value="Unassembled WGS sequence"/>
</dbReference>
<keyword evidence="3" id="KW-1185">Reference proteome</keyword>
<dbReference type="AlphaFoldDB" id="A0A238J0T0"/>
<reference evidence="2 3" key="1">
    <citation type="submission" date="2017-05" db="EMBL/GenBank/DDBJ databases">
        <authorList>
            <person name="Song R."/>
            <person name="Chenine A.L."/>
            <person name="Ruprecht R.M."/>
        </authorList>
    </citation>
    <scope>NUCLEOTIDE SEQUENCE [LARGE SCALE GENOMIC DNA]</scope>
    <source>
        <strain evidence="2 3">CECT 8489</strain>
    </source>
</reference>
<sequence length="151" mass="15425">MDQTAPPIRPAKFGLAGFFLGAISLVILVIQMSAIFEEPPAKSAGTVIGEIAADIRLSASRALSGEPAPVAPPPPSYAPAITIAALGMAGAAMALGGIALFRHEPTRLPTLAIGFGASAIVMHFVFWLALMICGIVLLVSIINNIGDILPG</sequence>
<dbReference type="OrthoDB" id="7876990at2"/>
<protein>
    <recommendedName>
        <fullName evidence="4">Inner membrane protein YidI</fullName>
    </recommendedName>
</protein>
<gene>
    <name evidence="2" type="ORF">BOA8489_01965</name>
</gene>
<evidence type="ECO:0008006" key="4">
    <source>
        <dbReference type="Google" id="ProtNLM"/>
    </source>
</evidence>
<evidence type="ECO:0000313" key="3">
    <source>
        <dbReference type="Proteomes" id="UP000201838"/>
    </source>
</evidence>
<accession>A0A238J0T0</accession>